<keyword evidence="2" id="KW-0238">DNA-binding</keyword>
<evidence type="ECO:0000259" key="4">
    <source>
        <dbReference type="PROSITE" id="PS51077"/>
    </source>
</evidence>
<dbReference type="RefSeq" id="WP_222159864.1">
    <property type="nucleotide sequence ID" value="NZ_CP081864.1"/>
</dbReference>
<reference evidence="6 7" key="1">
    <citation type="submission" date="2021-08" db="EMBL/GenBank/DDBJ databases">
        <title>Culture and genomic analysis of Symbiopectobacterium purcellii sp. nov. gen. nov., isolated from the leafhopper Empoasca decipiens.</title>
        <authorList>
            <person name="Nadal-Jimenez P."/>
            <person name="Siozios S."/>
            <person name="Halliday N."/>
            <person name="Camara M."/>
            <person name="Hurst G.D.D."/>
        </authorList>
    </citation>
    <scope>NUCLEOTIDE SEQUENCE [LARGE SCALE GENOMIC DNA]</scope>
    <source>
        <strain evidence="6 7">SyEd1</strain>
    </source>
</reference>
<dbReference type="Proteomes" id="UP000825886">
    <property type="component" value="Chromosome"/>
</dbReference>
<dbReference type="InterPro" id="IPR005471">
    <property type="entry name" value="Tscrpt_reg_IclR_N"/>
</dbReference>
<keyword evidence="1" id="KW-0805">Transcription regulation</keyword>
<dbReference type="PANTHER" id="PTHR30136:SF7">
    <property type="entry name" value="HTH-TYPE TRANSCRIPTIONAL REGULATOR KDGR-RELATED"/>
    <property type="match status" value="1"/>
</dbReference>
<evidence type="ECO:0000256" key="3">
    <source>
        <dbReference type="ARBA" id="ARBA00023163"/>
    </source>
</evidence>
<feature type="domain" description="HTH iclR-type" evidence="4">
    <location>
        <begin position="42"/>
        <end position="103"/>
    </location>
</feature>
<dbReference type="Gene3D" id="1.10.10.10">
    <property type="entry name" value="Winged helix-like DNA-binding domain superfamily/Winged helix DNA-binding domain"/>
    <property type="match status" value="1"/>
</dbReference>
<evidence type="ECO:0000259" key="5">
    <source>
        <dbReference type="PROSITE" id="PS51078"/>
    </source>
</evidence>
<evidence type="ECO:0000313" key="6">
    <source>
        <dbReference type="EMBL" id="QZN96848.1"/>
    </source>
</evidence>
<dbReference type="EMBL" id="CP081864">
    <property type="protein sequence ID" value="QZN96848.1"/>
    <property type="molecule type" value="Genomic_DNA"/>
</dbReference>
<name>A0ABX9AP46_9ENTR</name>
<dbReference type="Pfam" id="PF09339">
    <property type="entry name" value="HTH_IclR"/>
    <property type="match status" value="1"/>
</dbReference>
<keyword evidence="3" id="KW-0804">Transcription</keyword>
<dbReference type="Gene3D" id="3.30.450.40">
    <property type="match status" value="1"/>
</dbReference>
<dbReference type="PROSITE" id="PS51078">
    <property type="entry name" value="ICLR_ED"/>
    <property type="match status" value="1"/>
</dbReference>
<dbReference type="Pfam" id="PF01614">
    <property type="entry name" value="IclR_C"/>
    <property type="match status" value="1"/>
</dbReference>
<sequence>MKKKPETCVTSQIIEKNAADTPEAHAPVDASDALSLATKSTAPALTKGFAILNLIAKEPGLNLTAIKDRLGLPSSSCHHLVTTLCQLGALQQQPVQGGYILGLKLFELGTIAANQRRIEEFALPALKALAQELQLTCHLGVMEGSEAVYLLKVEGNSSIQVNTWVGKRLSLHSSSLGKVLLAWLPEQALEKKLSHIGWQTKTASTLTSPDAYRQHLIGVRQQGWAFDNEEDIVNIRCLAAPITDSSGQVIAAISAVGTVLDIDPAKLEWIIDPLCRTAAHISRQLGK</sequence>
<dbReference type="InterPro" id="IPR050707">
    <property type="entry name" value="HTH_MetabolicPath_Reg"/>
</dbReference>
<dbReference type="InterPro" id="IPR029016">
    <property type="entry name" value="GAF-like_dom_sf"/>
</dbReference>
<dbReference type="SMART" id="SM00346">
    <property type="entry name" value="HTH_ICLR"/>
    <property type="match status" value="1"/>
</dbReference>
<keyword evidence="7" id="KW-1185">Reference proteome</keyword>
<proteinExistence type="predicted"/>
<dbReference type="PROSITE" id="PS51077">
    <property type="entry name" value="HTH_ICLR"/>
    <property type="match status" value="1"/>
</dbReference>
<accession>A0ABX9AP46</accession>
<evidence type="ECO:0000256" key="2">
    <source>
        <dbReference type="ARBA" id="ARBA00023125"/>
    </source>
</evidence>
<dbReference type="SUPFAM" id="SSF46785">
    <property type="entry name" value="Winged helix' DNA-binding domain"/>
    <property type="match status" value="1"/>
</dbReference>
<dbReference type="InterPro" id="IPR036390">
    <property type="entry name" value="WH_DNA-bd_sf"/>
</dbReference>
<dbReference type="SUPFAM" id="SSF55781">
    <property type="entry name" value="GAF domain-like"/>
    <property type="match status" value="1"/>
</dbReference>
<dbReference type="InterPro" id="IPR036388">
    <property type="entry name" value="WH-like_DNA-bd_sf"/>
</dbReference>
<dbReference type="InterPro" id="IPR014757">
    <property type="entry name" value="Tscrpt_reg_IclR_C"/>
</dbReference>
<evidence type="ECO:0000313" key="7">
    <source>
        <dbReference type="Proteomes" id="UP000825886"/>
    </source>
</evidence>
<evidence type="ECO:0000256" key="1">
    <source>
        <dbReference type="ARBA" id="ARBA00023015"/>
    </source>
</evidence>
<dbReference type="PANTHER" id="PTHR30136">
    <property type="entry name" value="HELIX-TURN-HELIX TRANSCRIPTIONAL REGULATOR, ICLR FAMILY"/>
    <property type="match status" value="1"/>
</dbReference>
<protein>
    <submittedName>
        <fullName evidence="6">IclR family transcriptional regulator</fullName>
    </submittedName>
</protein>
<organism evidence="6 7">
    <name type="scientific">Symbiopectobacterium purcellii</name>
    <dbReference type="NCBI Taxonomy" id="2871826"/>
    <lineage>
        <taxon>Bacteria</taxon>
        <taxon>Pseudomonadati</taxon>
        <taxon>Pseudomonadota</taxon>
        <taxon>Gammaproteobacteria</taxon>
        <taxon>Enterobacterales</taxon>
        <taxon>Enterobacteriaceae</taxon>
    </lineage>
</organism>
<gene>
    <name evidence="6" type="ORF">K6K13_05410</name>
</gene>
<feature type="domain" description="IclR-ED" evidence="5">
    <location>
        <begin position="104"/>
        <end position="287"/>
    </location>
</feature>